<dbReference type="Pfam" id="PF01693">
    <property type="entry name" value="Cauli_VI"/>
    <property type="match status" value="1"/>
</dbReference>
<dbReference type="EMBL" id="CP003065">
    <property type="protein sequence ID" value="AEV69292.1"/>
    <property type="molecule type" value="Genomic_DNA"/>
</dbReference>
<name>G8M2D3_ACECE</name>
<dbReference type="KEGG" id="ccl:Clocl_2737"/>
<keyword evidence="3" id="KW-1185">Reference proteome</keyword>
<dbReference type="Proteomes" id="UP000005435">
    <property type="component" value="Chromosome"/>
</dbReference>
<dbReference type="InterPro" id="IPR037056">
    <property type="entry name" value="RNase_H1_N_sf"/>
</dbReference>
<dbReference type="OrthoDB" id="9811552at2"/>
<dbReference type="InterPro" id="IPR009027">
    <property type="entry name" value="Ribosomal_bL9/RNase_H1_N"/>
</dbReference>
<dbReference type="InterPro" id="IPR011320">
    <property type="entry name" value="RNase_H1_N"/>
</dbReference>
<evidence type="ECO:0000313" key="3">
    <source>
        <dbReference type="Proteomes" id="UP000005435"/>
    </source>
</evidence>
<dbReference type="GO" id="GO:0003676">
    <property type="term" value="F:nucleic acid binding"/>
    <property type="evidence" value="ECO:0007669"/>
    <property type="project" value="InterPro"/>
</dbReference>
<sequence length="222" mass="25486">MINSYYVVLKGKLNASAMFTDYRDFEKVIDGYKDAEYEYFDNIEDACSYIIGNKEVTKANLNTKNTGIGPLPIKMISYNVNESDFKAVNSQYSNTICIYVSGGYNFLESKGYYSVLIKKYDRFKHIKKDDIENSTPNRVMLYGIIDALDYISDNNEMEITIFIATSLGFKSAIKHKGNNAELICEFYDKVKKKNLKITCVEILGRAQDIKDYINLVKKSQKK</sequence>
<protein>
    <recommendedName>
        <fullName evidence="1">Ribonuclease H1 N-terminal domain-containing protein</fullName>
    </recommendedName>
</protein>
<dbReference type="RefSeq" id="WP_014255845.1">
    <property type="nucleotide sequence ID" value="NC_016627.1"/>
</dbReference>
<reference evidence="3" key="1">
    <citation type="submission" date="2011-12" db="EMBL/GenBank/DDBJ databases">
        <title>Complete sequence of Clostridium clariflavum DSM 19732.</title>
        <authorList>
            <consortium name="US DOE Joint Genome Institute"/>
            <person name="Lucas S."/>
            <person name="Han J."/>
            <person name="Lapidus A."/>
            <person name="Cheng J.-F."/>
            <person name="Goodwin L."/>
            <person name="Pitluck S."/>
            <person name="Peters L."/>
            <person name="Teshima H."/>
            <person name="Detter J.C."/>
            <person name="Han C."/>
            <person name="Tapia R."/>
            <person name="Land M."/>
            <person name="Hauser L."/>
            <person name="Kyrpides N."/>
            <person name="Ivanova N."/>
            <person name="Pagani I."/>
            <person name="Kitzmiller T."/>
            <person name="Lynd L."/>
            <person name="Izquierdo J."/>
            <person name="Woyke T."/>
        </authorList>
    </citation>
    <scope>NUCLEOTIDE SEQUENCE [LARGE SCALE GENOMIC DNA]</scope>
    <source>
        <strain evidence="3">DSM 19732 / NBRC 101661 / EBR45</strain>
    </source>
</reference>
<evidence type="ECO:0000313" key="2">
    <source>
        <dbReference type="EMBL" id="AEV69292.1"/>
    </source>
</evidence>
<feature type="domain" description="Ribonuclease H1 N-terminal" evidence="1">
    <location>
        <begin position="5"/>
        <end position="47"/>
    </location>
</feature>
<dbReference type="InterPro" id="IPR036397">
    <property type="entry name" value="RNaseH_sf"/>
</dbReference>
<organism evidence="2 3">
    <name type="scientific">Acetivibrio clariflavus (strain DSM 19732 / NBRC 101661 / EBR45)</name>
    <name type="common">Clostridium clariflavum</name>
    <dbReference type="NCBI Taxonomy" id="720554"/>
    <lineage>
        <taxon>Bacteria</taxon>
        <taxon>Bacillati</taxon>
        <taxon>Bacillota</taxon>
        <taxon>Clostridia</taxon>
        <taxon>Eubacteriales</taxon>
        <taxon>Oscillospiraceae</taxon>
        <taxon>Acetivibrio</taxon>
    </lineage>
</organism>
<dbReference type="SUPFAM" id="SSF55658">
    <property type="entry name" value="L9 N-domain-like"/>
    <property type="match status" value="1"/>
</dbReference>
<gene>
    <name evidence="2" type="ordered locus">Clocl_2737</name>
</gene>
<reference evidence="2 3" key="2">
    <citation type="journal article" date="2012" name="Stand. Genomic Sci.">
        <title>Complete Genome Sequence of Clostridium clariflavum DSM 19732.</title>
        <authorList>
            <person name="Izquierdo J.A."/>
            <person name="Goodwin L."/>
            <person name="Davenport K.W."/>
            <person name="Teshima H."/>
            <person name="Bruce D."/>
            <person name="Detter C."/>
            <person name="Tapia R."/>
            <person name="Han S."/>
            <person name="Land M."/>
            <person name="Hauser L."/>
            <person name="Jeffries C.D."/>
            <person name="Han J."/>
            <person name="Pitluck S."/>
            <person name="Nolan M."/>
            <person name="Chen A."/>
            <person name="Huntemann M."/>
            <person name="Mavromatis K."/>
            <person name="Mikhailova N."/>
            <person name="Liolios K."/>
            <person name="Woyke T."/>
            <person name="Lynd L.R."/>
        </authorList>
    </citation>
    <scope>NUCLEOTIDE SEQUENCE [LARGE SCALE GENOMIC DNA]</scope>
    <source>
        <strain evidence="3">DSM 19732 / NBRC 101661 / EBR45</strain>
    </source>
</reference>
<evidence type="ECO:0000259" key="1">
    <source>
        <dbReference type="Pfam" id="PF01693"/>
    </source>
</evidence>
<dbReference type="HOGENOM" id="CLU_1243526_0_0_9"/>
<accession>G8M2D3</accession>
<dbReference type="AlphaFoldDB" id="G8M2D3"/>
<proteinExistence type="predicted"/>
<dbReference type="Gene3D" id="3.30.420.10">
    <property type="entry name" value="Ribonuclease H-like superfamily/Ribonuclease H"/>
    <property type="match status" value="1"/>
</dbReference>
<dbReference type="Gene3D" id="3.40.970.10">
    <property type="entry name" value="Ribonuclease H1, N-terminal domain"/>
    <property type="match status" value="1"/>
</dbReference>